<accession>B1Y849</accession>
<proteinExistence type="predicted"/>
<gene>
    <name evidence="2" type="ordered locus">Lcho_2654</name>
</gene>
<protein>
    <recommendedName>
        <fullName evidence="4">Transmembrane protein</fullName>
    </recommendedName>
</protein>
<sequence precursor="true">MHPRYFSASNRLAGTVASVERPRAVAVSGLALLMVAAGVAALAGSWVLPAADLAIWQVRLVGLASLLVVVGLGLWHRMNWARCAAIGMFAYVIYAQLNGRWLQSEVLGLFIDSLRGVHDAGAAPLASLGDGLPPASASAAGLGLALCVALGWFITHLLSAPVRAEFLPPVAAPIKPNKRVKVST</sequence>
<feature type="transmembrane region" description="Helical" evidence="1">
    <location>
        <begin position="135"/>
        <end position="154"/>
    </location>
</feature>
<keyword evidence="3" id="KW-1185">Reference proteome</keyword>
<feature type="transmembrane region" description="Helical" evidence="1">
    <location>
        <begin position="24"/>
        <end position="48"/>
    </location>
</feature>
<reference evidence="2 3" key="1">
    <citation type="submission" date="2008-03" db="EMBL/GenBank/DDBJ databases">
        <title>Complete sequence of Leptothrix cholodnii SP-6.</title>
        <authorList>
            <consortium name="US DOE Joint Genome Institute"/>
            <person name="Copeland A."/>
            <person name="Lucas S."/>
            <person name="Lapidus A."/>
            <person name="Glavina del Rio T."/>
            <person name="Dalin E."/>
            <person name="Tice H."/>
            <person name="Bruce D."/>
            <person name="Goodwin L."/>
            <person name="Pitluck S."/>
            <person name="Chertkov O."/>
            <person name="Brettin T."/>
            <person name="Detter J.C."/>
            <person name="Han C."/>
            <person name="Kuske C.R."/>
            <person name="Schmutz J."/>
            <person name="Larimer F."/>
            <person name="Land M."/>
            <person name="Hauser L."/>
            <person name="Kyrpides N."/>
            <person name="Lykidis A."/>
            <person name="Emerson D."/>
            <person name="Richardson P."/>
        </authorList>
    </citation>
    <scope>NUCLEOTIDE SEQUENCE [LARGE SCALE GENOMIC DNA]</scope>
    <source>
        <strain evidence="3">ATCC 51168 / LMG 8142 / SP-6</strain>
    </source>
</reference>
<feature type="transmembrane region" description="Helical" evidence="1">
    <location>
        <begin position="54"/>
        <end position="75"/>
    </location>
</feature>
<keyword evidence="1" id="KW-1133">Transmembrane helix</keyword>
<dbReference type="HOGENOM" id="CLU_1466483_0_0_4"/>
<feature type="transmembrane region" description="Helical" evidence="1">
    <location>
        <begin position="80"/>
        <end position="97"/>
    </location>
</feature>
<name>B1Y849_LEPCP</name>
<dbReference type="AlphaFoldDB" id="B1Y849"/>
<evidence type="ECO:0000256" key="1">
    <source>
        <dbReference type="SAM" id="Phobius"/>
    </source>
</evidence>
<evidence type="ECO:0000313" key="3">
    <source>
        <dbReference type="Proteomes" id="UP000001693"/>
    </source>
</evidence>
<keyword evidence="1" id="KW-0472">Membrane</keyword>
<dbReference type="EMBL" id="CP001013">
    <property type="protein sequence ID" value="ACB34919.1"/>
    <property type="molecule type" value="Genomic_DNA"/>
</dbReference>
<organism evidence="2 3">
    <name type="scientific">Leptothrix cholodnii (strain ATCC 51168 / LMG 8142 / SP-6)</name>
    <name type="common">Leptothrix discophora (strain SP-6)</name>
    <dbReference type="NCBI Taxonomy" id="395495"/>
    <lineage>
        <taxon>Bacteria</taxon>
        <taxon>Pseudomonadati</taxon>
        <taxon>Pseudomonadota</taxon>
        <taxon>Betaproteobacteria</taxon>
        <taxon>Burkholderiales</taxon>
        <taxon>Sphaerotilaceae</taxon>
        <taxon>Leptothrix</taxon>
    </lineage>
</organism>
<evidence type="ECO:0000313" key="2">
    <source>
        <dbReference type="EMBL" id="ACB34919.1"/>
    </source>
</evidence>
<dbReference type="Proteomes" id="UP000001693">
    <property type="component" value="Chromosome"/>
</dbReference>
<dbReference type="KEGG" id="lch:Lcho_2654"/>
<evidence type="ECO:0008006" key="4">
    <source>
        <dbReference type="Google" id="ProtNLM"/>
    </source>
</evidence>
<keyword evidence="1" id="KW-0812">Transmembrane</keyword>